<organism evidence="12 13">
    <name type="scientific">Acanthamoeba castellanii (strain ATCC 30010 / Neff)</name>
    <dbReference type="NCBI Taxonomy" id="1257118"/>
    <lineage>
        <taxon>Eukaryota</taxon>
        <taxon>Amoebozoa</taxon>
        <taxon>Discosea</taxon>
        <taxon>Longamoebia</taxon>
        <taxon>Centramoebida</taxon>
        <taxon>Acanthamoebidae</taxon>
        <taxon>Acanthamoeba</taxon>
    </lineage>
</organism>
<dbReference type="PANTHER" id="PTHR12128">
    <property type="entry name" value="DIHYDRODIPICOLINATE SYNTHASE"/>
    <property type="match status" value="1"/>
</dbReference>
<dbReference type="GO" id="GO:0005737">
    <property type="term" value="C:cytoplasm"/>
    <property type="evidence" value="ECO:0007669"/>
    <property type="project" value="UniProtKB-SubCell"/>
</dbReference>
<dbReference type="InterPro" id="IPR002220">
    <property type="entry name" value="DapA-like"/>
</dbReference>
<gene>
    <name evidence="12" type="ORF">ACA1_087720</name>
</gene>
<dbReference type="GO" id="GO:0008747">
    <property type="term" value="F:N-acetylneuraminate lyase activity"/>
    <property type="evidence" value="ECO:0007669"/>
    <property type="project" value="UniProtKB-EC"/>
</dbReference>
<evidence type="ECO:0000256" key="8">
    <source>
        <dbReference type="ARBA" id="ARBA00044906"/>
    </source>
</evidence>
<keyword evidence="13" id="KW-1185">Reference proteome</keyword>
<dbReference type="InterPro" id="IPR013785">
    <property type="entry name" value="Aldolase_TIM"/>
</dbReference>
<dbReference type="Proteomes" id="UP000011083">
    <property type="component" value="Unassembled WGS sequence"/>
</dbReference>
<dbReference type="VEuPathDB" id="AmoebaDB:ACA1_087720"/>
<dbReference type="PANTHER" id="PTHR12128:SF21">
    <property type="entry name" value="N-ACETYLNEURAMINATE LYASE"/>
    <property type="match status" value="1"/>
</dbReference>
<dbReference type="PRINTS" id="PR00146">
    <property type="entry name" value="DHPICSNTHASE"/>
</dbReference>
<dbReference type="SMART" id="SM01130">
    <property type="entry name" value="DHDPS"/>
    <property type="match status" value="1"/>
</dbReference>
<evidence type="ECO:0000256" key="3">
    <source>
        <dbReference type="ARBA" id="ARBA00006324"/>
    </source>
</evidence>
<comment type="catalytic activity">
    <reaction evidence="8">
        <text>aceneuramate = aldehydo-N-acetyl-D-mannosamine + pyruvate</text>
        <dbReference type="Rhea" id="RHEA:23296"/>
        <dbReference type="ChEBI" id="CHEBI:15361"/>
        <dbReference type="ChEBI" id="CHEBI:17122"/>
        <dbReference type="ChEBI" id="CHEBI:173083"/>
        <dbReference type="EC" id="4.1.3.3"/>
    </reaction>
</comment>
<keyword evidence="7" id="KW-0119">Carbohydrate metabolism</keyword>
<dbReference type="AlphaFoldDB" id="L8GVJ3"/>
<dbReference type="SUPFAM" id="SSF51569">
    <property type="entry name" value="Aldolase"/>
    <property type="match status" value="1"/>
</dbReference>
<feature type="active site" description="Proton donor/acceptor" evidence="10">
    <location>
        <position position="137"/>
    </location>
</feature>
<evidence type="ECO:0000256" key="5">
    <source>
        <dbReference type="ARBA" id="ARBA00022490"/>
    </source>
</evidence>
<dbReference type="OMA" id="LYEYNQC"/>
<comment type="pathway">
    <text evidence="2">Amino-sugar metabolism; N-acetylneuraminate degradation.</text>
</comment>
<protein>
    <recommendedName>
        <fullName evidence="4">N-acetylneuraminate lyase</fullName>
        <ecNumber evidence="4">4.1.3.3</ecNumber>
    </recommendedName>
</protein>
<dbReference type="Pfam" id="PF00701">
    <property type="entry name" value="DHDPS"/>
    <property type="match status" value="1"/>
</dbReference>
<sequence length="308" mass="33972">MEQTARFEGLFAATLTPFDENGHASTRLTKEYGERLVREGVTGVFCCGTSGESMSLTLPERKAALEAWLTTPLRVIVHIGTASLEQTKELAAHAEKAGAHGIALMPPFFFKPRNVEELVSYCESVAEAAPHTPLFYYHFPGMVGVNIPLYDFFAAASSRIPTLQGAKFTDSQLGDFFRALCFADRKYDVMQGYEFSYLPCLVLGAKGYVGVSFSLCAPVYHRLDKAFHEGDFATAQRLQLAVSDFLTTVLNYSMIPAVKALAKEWTGLDFGGVRKPLVSLTDAERTKLLNEPSVKTMHALVLEHQPKQ</sequence>
<comment type="similarity">
    <text evidence="3">Belongs to the DapA family. NanA subfamily.</text>
</comment>
<dbReference type="EMBL" id="KB007985">
    <property type="protein sequence ID" value="ELR16588.1"/>
    <property type="molecule type" value="Genomic_DNA"/>
</dbReference>
<evidence type="ECO:0000256" key="6">
    <source>
        <dbReference type="ARBA" id="ARBA00023239"/>
    </source>
</evidence>
<evidence type="ECO:0000256" key="9">
    <source>
        <dbReference type="PIRNR" id="PIRNR001365"/>
    </source>
</evidence>
<evidence type="ECO:0000256" key="2">
    <source>
        <dbReference type="ARBA" id="ARBA00004878"/>
    </source>
</evidence>
<keyword evidence="5" id="KW-0963">Cytoplasm</keyword>
<reference evidence="12 13" key="1">
    <citation type="journal article" date="2013" name="Genome Biol.">
        <title>Genome of Acanthamoeba castellanii highlights extensive lateral gene transfer and early evolution of tyrosine kinase signaling.</title>
        <authorList>
            <person name="Clarke M."/>
            <person name="Lohan A.J."/>
            <person name="Liu B."/>
            <person name="Lagkouvardos I."/>
            <person name="Roy S."/>
            <person name="Zafar N."/>
            <person name="Bertelli C."/>
            <person name="Schilde C."/>
            <person name="Kianianmomeni A."/>
            <person name="Burglin T.R."/>
            <person name="Frech C."/>
            <person name="Turcotte B."/>
            <person name="Kopec K.O."/>
            <person name="Synnott J.M."/>
            <person name="Choo C."/>
            <person name="Paponov I."/>
            <person name="Finkler A."/>
            <person name="Soon Heng Tan C."/>
            <person name="Hutchins A.P."/>
            <person name="Weinmeier T."/>
            <person name="Rattei T."/>
            <person name="Chu J.S."/>
            <person name="Gimenez G."/>
            <person name="Irimia M."/>
            <person name="Rigden D.J."/>
            <person name="Fitzpatrick D.A."/>
            <person name="Lorenzo-Morales J."/>
            <person name="Bateman A."/>
            <person name="Chiu C.H."/>
            <person name="Tang P."/>
            <person name="Hegemann P."/>
            <person name="Fromm H."/>
            <person name="Raoult D."/>
            <person name="Greub G."/>
            <person name="Miranda-Saavedra D."/>
            <person name="Chen N."/>
            <person name="Nash P."/>
            <person name="Ginger M.L."/>
            <person name="Horn M."/>
            <person name="Schaap P."/>
            <person name="Caler L."/>
            <person name="Loftus B."/>
        </authorList>
    </citation>
    <scope>NUCLEOTIDE SEQUENCE [LARGE SCALE GENOMIC DNA]</scope>
    <source>
        <strain evidence="12 13">Neff</strain>
    </source>
</reference>
<dbReference type="SMR" id="L8GVJ3"/>
<evidence type="ECO:0000256" key="4">
    <source>
        <dbReference type="ARBA" id="ARBA00012911"/>
    </source>
</evidence>
<proteinExistence type="inferred from homology"/>
<comment type="subcellular location">
    <subcellularLocation>
        <location evidence="1">Cytoplasm</location>
    </subcellularLocation>
</comment>
<dbReference type="RefSeq" id="XP_004338601.1">
    <property type="nucleotide sequence ID" value="XM_004338553.1"/>
</dbReference>
<dbReference type="EC" id="4.1.3.3" evidence="4"/>
<feature type="active site" description="Schiff-base intermediate with substrate" evidence="10">
    <location>
        <position position="167"/>
    </location>
</feature>
<keyword evidence="6 9" id="KW-0456">Lyase</keyword>
<accession>L8GVJ3</accession>
<name>L8GVJ3_ACACF</name>
<evidence type="ECO:0000256" key="7">
    <source>
        <dbReference type="ARBA" id="ARBA00023277"/>
    </source>
</evidence>
<dbReference type="GeneID" id="14917377"/>
<evidence type="ECO:0000313" key="13">
    <source>
        <dbReference type="Proteomes" id="UP000011083"/>
    </source>
</evidence>
<feature type="binding site" evidence="11">
    <location>
        <position position="209"/>
    </location>
    <ligand>
        <name>pyruvate</name>
        <dbReference type="ChEBI" id="CHEBI:15361"/>
    </ligand>
</feature>
<evidence type="ECO:0000256" key="10">
    <source>
        <dbReference type="PIRSR" id="PIRSR001365-1"/>
    </source>
</evidence>
<evidence type="ECO:0000313" key="12">
    <source>
        <dbReference type="EMBL" id="ELR16588.1"/>
    </source>
</evidence>
<dbReference type="Gene3D" id="3.20.20.70">
    <property type="entry name" value="Aldolase class I"/>
    <property type="match status" value="1"/>
</dbReference>
<dbReference type="KEGG" id="acan:ACA1_087720"/>
<evidence type="ECO:0000256" key="1">
    <source>
        <dbReference type="ARBA" id="ARBA00004496"/>
    </source>
</evidence>
<dbReference type="OrthoDB" id="191315at2759"/>
<evidence type="ECO:0000256" key="11">
    <source>
        <dbReference type="PIRSR" id="PIRSR001365-2"/>
    </source>
</evidence>
<dbReference type="PIRSF" id="PIRSF001365">
    <property type="entry name" value="DHDPS"/>
    <property type="match status" value="1"/>
</dbReference>
<dbReference type="STRING" id="1257118.L8GVJ3"/>